<dbReference type="GO" id="GO:0005737">
    <property type="term" value="C:cytoplasm"/>
    <property type="evidence" value="ECO:0007669"/>
    <property type="project" value="TreeGrafter"/>
</dbReference>
<gene>
    <name evidence="4" type="ORF">Ato02nite_037880</name>
</gene>
<feature type="domain" description="HTH luxR-type" evidence="3">
    <location>
        <begin position="841"/>
        <end position="905"/>
    </location>
</feature>
<dbReference type="InterPro" id="IPR041664">
    <property type="entry name" value="AAA_16"/>
</dbReference>
<dbReference type="CDD" id="cd06170">
    <property type="entry name" value="LuxR_C_like"/>
    <property type="match status" value="1"/>
</dbReference>
<name>A0A919TAI3_9ACTN</name>
<dbReference type="GO" id="GO:0003677">
    <property type="term" value="F:DNA binding"/>
    <property type="evidence" value="ECO:0007669"/>
    <property type="project" value="InterPro"/>
</dbReference>
<dbReference type="InterPro" id="IPR036388">
    <property type="entry name" value="WH-like_DNA-bd_sf"/>
</dbReference>
<dbReference type="GO" id="GO:0004016">
    <property type="term" value="F:adenylate cyclase activity"/>
    <property type="evidence" value="ECO:0007669"/>
    <property type="project" value="TreeGrafter"/>
</dbReference>
<dbReference type="Pfam" id="PF00196">
    <property type="entry name" value="GerE"/>
    <property type="match status" value="1"/>
</dbReference>
<dbReference type="PRINTS" id="PR00038">
    <property type="entry name" value="HTHLUXR"/>
</dbReference>
<evidence type="ECO:0000259" key="3">
    <source>
        <dbReference type="PROSITE" id="PS50043"/>
    </source>
</evidence>
<dbReference type="SUPFAM" id="SSF46894">
    <property type="entry name" value="C-terminal effector domain of the bipartite response regulators"/>
    <property type="match status" value="1"/>
</dbReference>
<dbReference type="PROSITE" id="PS00622">
    <property type="entry name" value="HTH_LUXR_1"/>
    <property type="match status" value="1"/>
</dbReference>
<dbReference type="GO" id="GO:0006355">
    <property type="term" value="P:regulation of DNA-templated transcription"/>
    <property type="evidence" value="ECO:0007669"/>
    <property type="project" value="InterPro"/>
</dbReference>
<dbReference type="SMART" id="SM00421">
    <property type="entry name" value="HTH_LUXR"/>
    <property type="match status" value="1"/>
</dbReference>
<dbReference type="PANTHER" id="PTHR16305:SF35">
    <property type="entry name" value="TRANSCRIPTIONAL ACTIVATOR DOMAIN"/>
    <property type="match status" value="1"/>
</dbReference>
<reference evidence="4 5" key="1">
    <citation type="submission" date="2021-03" db="EMBL/GenBank/DDBJ databases">
        <title>Whole genome shotgun sequence of Actinoplanes toevensis NBRC 105298.</title>
        <authorList>
            <person name="Komaki H."/>
            <person name="Tamura T."/>
        </authorList>
    </citation>
    <scope>NUCLEOTIDE SEQUENCE [LARGE SCALE GENOMIC DNA]</scope>
    <source>
        <strain evidence="4 5">NBRC 105298</strain>
    </source>
</reference>
<dbReference type="AlphaFoldDB" id="A0A919TAI3"/>
<dbReference type="RefSeq" id="WP_213007871.1">
    <property type="nucleotide sequence ID" value="NZ_BOQN01000050.1"/>
</dbReference>
<evidence type="ECO:0000313" key="5">
    <source>
        <dbReference type="Proteomes" id="UP000677082"/>
    </source>
</evidence>
<dbReference type="Pfam" id="PF13191">
    <property type="entry name" value="AAA_16"/>
    <property type="match status" value="1"/>
</dbReference>
<dbReference type="EMBL" id="BOQN01000050">
    <property type="protein sequence ID" value="GIM91995.1"/>
    <property type="molecule type" value="Genomic_DNA"/>
</dbReference>
<keyword evidence="5" id="KW-1185">Reference proteome</keyword>
<evidence type="ECO:0000256" key="2">
    <source>
        <dbReference type="ARBA" id="ARBA00022840"/>
    </source>
</evidence>
<evidence type="ECO:0000256" key="1">
    <source>
        <dbReference type="ARBA" id="ARBA00022741"/>
    </source>
</evidence>
<dbReference type="InterPro" id="IPR016032">
    <property type="entry name" value="Sig_transdc_resp-reg_C-effctor"/>
</dbReference>
<keyword evidence="1" id="KW-0547">Nucleotide-binding</keyword>
<dbReference type="GO" id="GO:0005524">
    <property type="term" value="F:ATP binding"/>
    <property type="evidence" value="ECO:0007669"/>
    <property type="project" value="UniProtKB-KW"/>
</dbReference>
<dbReference type="SUPFAM" id="SSF52540">
    <property type="entry name" value="P-loop containing nucleoside triphosphate hydrolases"/>
    <property type="match status" value="1"/>
</dbReference>
<dbReference type="Proteomes" id="UP000677082">
    <property type="component" value="Unassembled WGS sequence"/>
</dbReference>
<dbReference type="PROSITE" id="PS50043">
    <property type="entry name" value="HTH_LUXR_2"/>
    <property type="match status" value="1"/>
</dbReference>
<dbReference type="InterPro" id="IPR027417">
    <property type="entry name" value="P-loop_NTPase"/>
</dbReference>
<sequence>MSSRAGRRTRLRGRADECAVLDDLVSSTRRGESRSLVVRGEAGIGKTALLGHLVESASDLLVVRAAGVESEMELAYAGLHQLCGPLLDRLDRLPDPQRQSLEIVFGLRPGPAPDRFLIGLAVLSLFTAVAEQRPLLCVVDDAQWLDVTSGLTLAFVARRLLAEPVGMVFAARESGDVLGHLPELAVRGIGDADARALLRSAVRVKLDEAVQDRIVAETGGNPLALLQLPQGLSAAQLAGGFDVLGGQALTWRIQESFVRRLELLSDAGRRLLLVAAAEPAGDPLLLWRAAERLGIAPAAADTAQAEGLLTIGERVTFHHPLARSAIYRSAAAADRRAAHRVLAEVTDPDVDPDRRAWHLAAAAAGPDEKVATELERAAGRARERGGLAAAAMFLVRAVAMTNEPDRRADRALAAAQAGCQADELDAALGLVALAEAGPLTDVQSAVACRIRAHVALSAGRWTDALPLLREAAARLAPIDVELAREIYLTAWGAAGMADDLAARDVIVEICQGVRSLPPPTGTAHPRDLLLDGFAQLIIEGCTVAAPALRRAADALTGMPAEDILRWGWMAVGARAALWDGDGWYRIAERNLRVARDAGELAALPSHLTYLAMAVAWNGDFAATESLIAELDGVTAATGARLPPYALLRLRALQGRDDEVAAAVEGFGGDAVRVRWAIAVLNNGLARYPQAVSAARPAASAAALNHWVFGWMLPELVEAAVRAGDLGLARDAYRRLDEATRPFDGDFPLGIRARSRALLGGPSADGLYREAIERLSRTPLRPEAARARLLYGEWLRRENRPADARDQLRTAHEMLTAIGMEAFAERARAELAATGEHVRKRSAGTHDELTAQERQIAQLARDGLSNPEIGTRLFLSSRTVEWHLRNVFTKLGIRSRRDLAGVLPGR</sequence>
<dbReference type="Gene3D" id="1.10.10.10">
    <property type="entry name" value="Winged helix-like DNA-binding domain superfamily/Winged helix DNA-binding domain"/>
    <property type="match status" value="1"/>
</dbReference>
<comment type="caution">
    <text evidence="4">The sequence shown here is derived from an EMBL/GenBank/DDBJ whole genome shotgun (WGS) entry which is preliminary data.</text>
</comment>
<dbReference type="Gene3D" id="3.40.50.300">
    <property type="entry name" value="P-loop containing nucleotide triphosphate hydrolases"/>
    <property type="match status" value="1"/>
</dbReference>
<dbReference type="InterPro" id="IPR000792">
    <property type="entry name" value="Tscrpt_reg_LuxR_C"/>
</dbReference>
<evidence type="ECO:0000313" key="4">
    <source>
        <dbReference type="EMBL" id="GIM91995.1"/>
    </source>
</evidence>
<proteinExistence type="predicted"/>
<protein>
    <submittedName>
        <fullName evidence="4">LuxR family transcriptional regulator</fullName>
    </submittedName>
</protein>
<dbReference type="PANTHER" id="PTHR16305">
    <property type="entry name" value="TESTICULAR SOLUBLE ADENYLYL CYCLASE"/>
    <property type="match status" value="1"/>
</dbReference>
<keyword evidence="2" id="KW-0067">ATP-binding</keyword>
<accession>A0A919TAI3</accession>
<organism evidence="4 5">
    <name type="scientific">Paractinoplanes toevensis</name>
    <dbReference type="NCBI Taxonomy" id="571911"/>
    <lineage>
        <taxon>Bacteria</taxon>
        <taxon>Bacillati</taxon>
        <taxon>Actinomycetota</taxon>
        <taxon>Actinomycetes</taxon>
        <taxon>Micromonosporales</taxon>
        <taxon>Micromonosporaceae</taxon>
        <taxon>Paractinoplanes</taxon>
    </lineage>
</organism>